<accession>A0A1H8VBF0</accession>
<dbReference type="RefSeq" id="WP_091946074.1">
    <property type="nucleotide sequence ID" value="NZ_FOEE01000011.1"/>
</dbReference>
<dbReference type="Proteomes" id="UP000198960">
    <property type="component" value="Unassembled WGS sequence"/>
</dbReference>
<evidence type="ECO:0000313" key="4">
    <source>
        <dbReference type="Proteomes" id="UP000198960"/>
    </source>
</evidence>
<feature type="domain" description="DUF11" evidence="2">
    <location>
        <begin position="402"/>
        <end position="513"/>
    </location>
</feature>
<name>A0A1H8VBF0_9ACTN</name>
<dbReference type="Gene3D" id="2.60.40.10">
    <property type="entry name" value="Immunoglobulins"/>
    <property type="match status" value="1"/>
</dbReference>
<evidence type="ECO:0000256" key="1">
    <source>
        <dbReference type="SAM" id="SignalP"/>
    </source>
</evidence>
<dbReference type="InterPro" id="IPR013783">
    <property type="entry name" value="Ig-like_fold"/>
</dbReference>
<dbReference type="OrthoDB" id="9796191at2"/>
<dbReference type="GO" id="GO:0005975">
    <property type="term" value="P:carbohydrate metabolic process"/>
    <property type="evidence" value="ECO:0007669"/>
    <property type="project" value="UniProtKB-ARBA"/>
</dbReference>
<gene>
    <name evidence="3" type="ORF">SAMN05660991_03417</name>
</gene>
<dbReference type="Gene3D" id="2.60.40.2030">
    <property type="match status" value="1"/>
</dbReference>
<keyword evidence="1" id="KW-0732">Signal</keyword>
<organism evidence="3 4">
    <name type="scientific">Trujillonella endophytica</name>
    <dbReference type="NCBI Taxonomy" id="673521"/>
    <lineage>
        <taxon>Bacteria</taxon>
        <taxon>Bacillati</taxon>
        <taxon>Actinomycetota</taxon>
        <taxon>Actinomycetes</taxon>
        <taxon>Geodermatophilales</taxon>
        <taxon>Geodermatophilaceae</taxon>
        <taxon>Trujillonella</taxon>
    </lineage>
</organism>
<dbReference type="STRING" id="673521.SAMN05660991_03417"/>
<dbReference type="SUPFAM" id="SSF141072">
    <property type="entry name" value="CalX-like"/>
    <property type="match status" value="1"/>
</dbReference>
<feature type="signal peptide" evidence="1">
    <location>
        <begin position="1"/>
        <end position="35"/>
    </location>
</feature>
<evidence type="ECO:0000313" key="3">
    <source>
        <dbReference type="EMBL" id="SEP12725.1"/>
    </source>
</evidence>
<protein>
    <recommendedName>
        <fullName evidence="2">DUF11 domain-containing protein</fullName>
    </recommendedName>
</protein>
<evidence type="ECO:0000259" key="2">
    <source>
        <dbReference type="Pfam" id="PF01345"/>
    </source>
</evidence>
<sequence length="519" mass="51203">MHTRSATTRRWASLLVLTVTAALTVAGLGPAPAAAAGEASITVSDVTVVEGDSGEQEVPVTVAGTCPVAEGCVVTLTGVPQTATDGNNGWVPDVDYVVELLSQSGTTVGPGAFTLPLSLYVIGDERPEADETITLVASLLNLLPGPFGWTEFATAASSTGTIVNDDGPRAPATATIEAVSGGGQAITSNAAFPQPLVVRVTDAAGLPLAGVPVLFNVTSGPAYWISITLPQRSAVAVTGADGTATAPELAAGYVREAGVLSAPVTVTAMAEVAAAAATFTATVANVNLYAAAGDGQTAVVGSSFTHPLAVSVSSGQGYRFPGVEVEFAVTSGSASFGGGTPGTTVTVVSGTDGVATAPPLVAGATPGPVTVRASAVGSLQTVDFTATVEAAPVPDPVADIRTTISVPTTAAPGTPVTVRLTVTNDGPIAATALGAAIRLPGGVFPLHLGGGLPLQGGYVLFGRPSLAPNQSVTFTVAVRVNPGTRGTLAFSGGATSWFVPDPDLTDNNASASVTVSAPR</sequence>
<dbReference type="Pfam" id="PF01345">
    <property type="entry name" value="DUF11"/>
    <property type="match status" value="1"/>
</dbReference>
<dbReference type="InterPro" id="IPR038081">
    <property type="entry name" value="CalX-like_sf"/>
</dbReference>
<proteinExistence type="predicted"/>
<dbReference type="InterPro" id="IPR001434">
    <property type="entry name" value="OmcB-like_DUF11"/>
</dbReference>
<reference evidence="4" key="1">
    <citation type="submission" date="2016-10" db="EMBL/GenBank/DDBJ databases">
        <authorList>
            <person name="Varghese N."/>
            <person name="Submissions S."/>
        </authorList>
    </citation>
    <scope>NUCLEOTIDE SEQUENCE [LARGE SCALE GENOMIC DNA]</scope>
    <source>
        <strain evidence="4">DSM 45413</strain>
    </source>
</reference>
<dbReference type="AlphaFoldDB" id="A0A1H8VBF0"/>
<dbReference type="EMBL" id="FOEE01000011">
    <property type="protein sequence ID" value="SEP12725.1"/>
    <property type="molecule type" value="Genomic_DNA"/>
</dbReference>
<feature type="chain" id="PRO_5038487906" description="DUF11 domain-containing protein" evidence="1">
    <location>
        <begin position="36"/>
        <end position="519"/>
    </location>
</feature>
<keyword evidence="4" id="KW-1185">Reference proteome</keyword>